<reference evidence="2" key="1">
    <citation type="submission" date="2016-10" db="EMBL/GenBank/DDBJ databases">
        <authorList>
            <person name="Varghese N."/>
            <person name="Submissions S."/>
        </authorList>
    </citation>
    <scope>NUCLEOTIDE SEQUENCE [LARGE SCALE GENOMIC DNA]</scope>
    <source>
        <strain evidence="2">DSM 26471</strain>
    </source>
</reference>
<organism evidence="1 2">
    <name type="scientific">Celeribacter neptunius</name>
    <dbReference type="NCBI Taxonomy" id="588602"/>
    <lineage>
        <taxon>Bacteria</taxon>
        <taxon>Pseudomonadati</taxon>
        <taxon>Pseudomonadota</taxon>
        <taxon>Alphaproteobacteria</taxon>
        <taxon>Rhodobacterales</taxon>
        <taxon>Roseobacteraceae</taxon>
        <taxon>Celeribacter</taxon>
    </lineage>
</organism>
<evidence type="ECO:0000313" key="1">
    <source>
        <dbReference type="EMBL" id="SFJ34536.1"/>
    </source>
</evidence>
<dbReference type="EMBL" id="FORH01000003">
    <property type="protein sequence ID" value="SFJ34536.1"/>
    <property type="molecule type" value="Genomic_DNA"/>
</dbReference>
<proteinExistence type="predicted"/>
<name>A0A1I3QMT8_9RHOB</name>
<dbReference type="STRING" id="588602.SAMN04487991_1873"/>
<keyword evidence="2" id="KW-1185">Reference proteome</keyword>
<dbReference type="Pfam" id="PF13704">
    <property type="entry name" value="Glyco_tranf_2_4"/>
    <property type="match status" value="1"/>
</dbReference>
<sequence>MRQAQTPSWAVAALGDEPPQLIAAFARHHRAIGASEVHVFLDRPNPALEAMIGDRDGIFLTTCDQNYWDRVNNGRRPERHTGRQKFNATRVYRNTKCDWVLHCDVDEFIRDGDALTDALSKADREKGLVVRNLERVYLPGATGSSIFEGGFRAPILFQDDEAEALYGRFGKFLAHGLTGHRAGKTIVPTGQPWEMGVHHPKSLSDGITPDLKRMKQRLLLHFDGLTPLHYAIKLLKKAFEDYSGPKRKIGLEREAQYRFTRNHADRPSEVMRLVMGVQSLNASQAGKLQLLDALTPEGFTPRDCGDLDLSRAAFDAALRERDAGILAKAGLEM</sequence>
<protein>
    <submittedName>
        <fullName evidence="1">Glycosyl transferase family 2</fullName>
    </submittedName>
</protein>
<dbReference type="Proteomes" id="UP000199630">
    <property type="component" value="Unassembled WGS sequence"/>
</dbReference>
<dbReference type="GO" id="GO:0016740">
    <property type="term" value="F:transferase activity"/>
    <property type="evidence" value="ECO:0007669"/>
    <property type="project" value="UniProtKB-KW"/>
</dbReference>
<accession>A0A1I3QMT8</accession>
<gene>
    <name evidence="1" type="ORF">SAMN04487991_1873</name>
</gene>
<dbReference type="AlphaFoldDB" id="A0A1I3QMT8"/>
<keyword evidence="1" id="KW-0808">Transferase</keyword>
<dbReference type="RefSeq" id="WP_177213083.1">
    <property type="nucleotide sequence ID" value="NZ_FORH01000003.1"/>
</dbReference>
<evidence type="ECO:0000313" key="2">
    <source>
        <dbReference type="Proteomes" id="UP000199630"/>
    </source>
</evidence>